<evidence type="ECO:0000259" key="5">
    <source>
        <dbReference type="PROSITE" id="PS51800"/>
    </source>
</evidence>
<dbReference type="Pfam" id="PF05253">
    <property type="entry name" value="zf-U11-48K"/>
    <property type="match status" value="1"/>
</dbReference>
<accession>A0A7J7JS28</accession>
<proteinExistence type="predicted"/>
<dbReference type="OrthoDB" id="10069248at2759"/>
<evidence type="ECO:0000256" key="2">
    <source>
        <dbReference type="ARBA" id="ARBA00022771"/>
    </source>
</evidence>
<comment type="caution">
    <text evidence="6">The sequence shown here is derived from an EMBL/GenBank/DDBJ whole genome shotgun (WGS) entry which is preliminary data.</text>
</comment>
<dbReference type="InterPro" id="IPR036236">
    <property type="entry name" value="Znf_C2H2_sf"/>
</dbReference>
<sequence length="324" mass="35957">MASFHTVIPDPDDLCECPYDKAHLIRAKKMPYHLIKCRKNHPTRAMRICDFNARHEVLEAEYRFHLAECPDRHRVERAKPSNDDGEEWIKGNTDVPTYYPDVHIIGGDDWDEELLTPRIGVHSRELAGIGYYKSLNGMKKSQKKAFRENLERGDTEANVELMTNFRVGAAPNDNALTTSPSPTATVPVSSPSSVSGLGRGRGKPRFNQKEFTLPGVSTSATTPSKGYQNEFAGLRISASSSHAHQKQVITQETVPNSTGPVDETDVLKNIRKVKKKLVQIESLVARQADGEVLNEEEILKVGKKSLFLSKLAALERKAAAVSSP</sequence>
<gene>
    <name evidence="6" type="ORF">EB796_013222</name>
</gene>
<dbReference type="PANTHER" id="PTHR21402:SF5">
    <property type="entry name" value="GAMETOCYTE SPECIFIC FACTOR 1"/>
    <property type="match status" value="1"/>
</dbReference>
<keyword evidence="3" id="KW-0862">Zinc</keyword>
<feature type="region of interest" description="Disordered" evidence="4">
    <location>
        <begin position="170"/>
        <end position="209"/>
    </location>
</feature>
<dbReference type="PANTHER" id="PTHR21402">
    <property type="entry name" value="GAMETOCYTE SPECIFIC FACTOR 1-RELATED"/>
    <property type="match status" value="1"/>
</dbReference>
<evidence type="ECO:0000256" key="3">
    <source>
        <dbReference type="ARBA" id="ARBA00022833"/>
    </source>
</evidence>
<dbReference type="InterPro" id="IPR022776">
    <property type="entry name" value="TRM13/UPF0224_CHHC_Znf_dom"/>
</dbReference>
<keyword evidence="2" id="KW-0863">Zinc-finger</keyword>
<keyword evidence="1" id="KW-0479">Metal-binding</keyword>
<evidence type="ECO:0000313" key="6">
    <source>
        <dbReference type="EMBL" id="KAF6028464.1"/>
    </source>
</evidence>
<organism evidence="6 7">
    <name type="scientific">Bugula neritina</name>
    <name type="common">Brown bryozoan</name>
    <name type="synonym">Sertularia neritina</name>
    <dbReference type="NCBI Taxonomy" id="10212"/>
    <lineage>
        <taxon>Eukaryota</taxon>
        <taxon>Metazoa</taxon>
        <taxon>Spiralia</taxon>
        <taxon>Lophotrochozoa</taxon>
        <taxon>Bryozoa</taxon>
        <taxon>Gymnolaemata</taxon>
        <taxon>Cheilostomatida</taxon>
        <taxon>Flustrina</taxon>
        <taxon>Buguloidea</taxon>
        <taxon>Bugulidae</taxon>
        <taxon>Bugula</taxon>
    </lineage>
</organism>
<evidence type="ECO:0000313" key="7">
    <source>
        <dbReference type="Proteomes" id="UP000593567"/>
    </source>
</evidence>
<feature type="compositionally biased region" description="Low complexity" evidence="4">
    <location>
        <begin position="177"/>
        <end position="195"/>
    </location>
</feature>
<dbReference type="SUPFAM" id="SSF57667">
    <property type="entry name" value="beta-beta-alpha zinc fingers"/>
    <property type="match status" value="1"/>
</dbReference>
<dbReference type="InterPro" id="IPR051591">
    <property type="entry name" value="UPF0224_FAM112_RNA_Proc"/>
</dbReference>
<dbReference type="Proteomes" id="UP000593567">
    <property type="component" value="Unassembled WGS sequence"/>
</dbReference>
<feature type="domain" description="CHHC U11-48K-type" evidence="5">
    <location>
        <begin position="14"/>
        <end position="41"/>
    </location>
</feature>
<name>A0A7J7JS28_BUGNE</name>
<evidence type="ECO:0000256" key="4">
    <source>
        <dbReference type="SAM" id="MobiDB-lite"/>
    </source>
</evidence>
<feature type="domain" description="CHHC U11-48K-type" evidence="5">
    <location>
        <begin position="46"/>
        <end position="73"/>
    </location>
</feature>
<dbReference type="GO" id="GO:0008270">
    <property type="term" value="F:zinc ion binding"/>
    <property type="evidence" value="ECO:0007669"/>
    <property type="project" value="UniProtKB-KW"/>
</dbReference>
<reference evidence="6" key="1">
    <citation type="submission" date="2020-06" db="EMBL/GenBank/DDBJ databases">
        <title>Draft genome of Bugula neritina, a colonial animal packing powerful symbionts and potential medicines.</title>
        <authorList>
            <person name="Rayko M."/>
        </authorList>
    </citation>
    <scope>NUCLEOTIDE SEQUENCE [LARGE SCALE GENOMIC DNA]</scope>
    <source>
        <strain evidence="6">Kwan_BN1</strain>
    </source>
</reference>
<keyword evidence="7" id="KW-1185">Reference proteome</keyword>
<dbReference type="EMBL" id="VXIV02001947">
    <property type="protein sequence ID" value="KAF6028464.1"/>
    <property type="molecule type" value="Genomic_DNA"/>
</dbReference>
<evidence type="ECO:0000256" key="1">
    <source>
        <dbReference type="ARBA" id="ARBA00022723"/>
    </source>
</evidence>
<dbReference type="AlphaFoldDB" id="A0A7J7JS28"/>
<protein>
    <submittedName>
        <fullName evidence="6">GTSF1</fullName>
    </submittedName>
</protein>
<dbReference type="PROSITE" id="PS51800">
    <property type="entry name" value="ZF_CHHC_U11_48K"/>
    <property type="match status" value="2"/>
</dbReference>